<dbReference type="InterPro" id="IPR034444">
    <property type="entry name" value="Nuo17.8"/>
</dbReference>
<evidence type="ECO:0000256" key="1">
    <source>
        <dbReference type="SAM" id="MobiDB-lite"/>
    </source>
</evidence>
<organism evidence="2 3">
    <name type="scientific">Rhizoctonia solani</name>
    <dbReference type="NCBI Taxonomy" id="456999"/>
    <lineage>
        <taxon>Eukaryota</taxon>
        <taxon>Fungi</taxon>
        <taxon>Dikarya</taxon>
        <taxon>Basidiomycota</taxon>
        <taxon>Agaricomycotina</taxon>
        <taxon>Agaricomycetes</taxon>
        <taxon>Cantharellales</taxon>
        <taxon>Ceratobasidiaceae</taxon>
        <taxon>Rhizoctonia</taxon>
    </lineage>
</organism>
<accession>A0A0K6G7Z0</accession>
<name>A0A0K6G7Z0_9AGAM</name>
<dbReference type="Proteomes" id="UP000044841">
    <property type="component" value="Unassembled WGS sequence"/>
</dbReference>
<dbReference type="GO" id="GO:0005739">
    <property type="term" value="C:mitochondrion"/>
    <property type="evidence" value="ECO:0007669"/>
    <property type="project" value="InterPro"/>
</dbReference>
<evidence type="ECO:0000313" key="3">
    <source>
        <dbReference type="Proteomes" id="UP000044841"/>
    </source>
</evidence>
<reference evidence="2 3" key="1">
    <citation type="submission" date="2015-07" db="EMBL/GenBank/DDBJ databases">
        <authorList>
            <person name="Noorani M."/>
        </authorList>
    </citation>
    <scope>NUCLEOTIDE SEQUENCE [LARGE SCALE GENOMIC DNA]</scope>
    <source>
        <strain evidence="2">BBA 69670</strain>
    </source>
</reference>
<gene>
    <name evidence="2" type="ORF">RSOLAG22IIIB_05558</name>
</gene>
<proteinExistence type="predicted"/>
<evidence type="ECO:0000313" key="2">
    <source>
        <dbReference type="EMBL" id="CUA74449.1"/>
    </source>
</evidence>
<dbReference type="AlphaFoldDB" id="A0A0K6G7Z0"/>
<dbReference type="PANTHER" id="PTHR42100:SF1">
    <property type="entry name" value="OXIDOREDUCTASE 178 KDA SUBUNIT, PUTATIVE (AFU_ORTHOLOGUE AFUA_8G04320)-RELATED"/>
    <property type="match status" value="1"/>
</dbReference>
<sequence>MNLRACSRALARAGVASRQGSFAQQTRLGSSQANHDSHAEAETYPSEGFNFAFWRRTILLVGSGFAFYHFAPSASSAEEKANALTQYLTTSREDSKRVHDGHLVLAKADADARILTDGATKPPVIRLRNPTIFENASPHCLGVGQQADLSDLRVKTDRQ</sequence>
<feature type="compositionally biased region" description="Polar residues" evidence="1">
    <location>
        <begin position="21"/>
        <end position="34"/>
    </location>
</feature>
<protein>
    <submittedName>
        <fullName evidence="2">Uncharacterized protein</fullName>
    </submittedName>
</protein>
<dbReference type="PANTHER" id="PTHR42100">
    <property type="entry name" value="OXIDOREDUCTASE 178 KDA SUBUNIT, PUTATIVE (AFU_ORTHOLOGUE AFUA_8G04320)-RELATED"/>
    <property type="match status" value="1"/>
</dbReference>
<dbReference type="EMBL" id="CYGV01001445">
    <property type="protein sequence ID" value="CUA74449.1"/>
    <property type="molecule type" value="Genomic_DNA"/>
</dbReference>
<keyword evidence="3" id="KW-1185">Reference proteome</keyword>
<feature type="region of interest" description="Disordered" evidence="1">
    <location>
        <begin position="21"/>
        <end position="41"/>
    </location>
</feature>